<dbReference type="PANTHER" id="PTHR21541">
    <property type="entry name" value="BTB POZ DOMAIN CONTAINING 12"/>
    <property type="match status" value="1"/>
</dbReference>
<accession>A0A1Y2B873</accession>
<dbReference type="PANTHER" id="PTHR21541:SF3">
    <property type="entry name" value="STRUCTURE-SPECIFIC ENDONUCLEASE SUBUNIT SLX4"/>
    <property type="match status" value="1"/>
</dbReference>
<name>A0A1Y2B873_9FUNG</name>
<dbReference type="GO" id="GO:0033557">
    <property type="term" value="C:Slx1-Slx4 complex"/>
    <property type="evidence" value="ECO:0007669"/>
    <property type="project" value="TreeGrafter"/>
</dbReference>
<dbReference type="EMBL" id="MCGO01000081">
    <property type="protein sequence ID" value="ORY30697.1"/>
    <property type="molecule type" value="Genomic_DNA"/>
</dbReference>
<dbReference type="Gene3D" id="3.30.710.10">
    <property type="entry name" value="Potassium Channel Kv1.1, Chain A"/>
    <property type="match status" value="1"/>
</dbReference>
<evidence type="ECO:0000313" key="3">
    <source>
        <dbReference type="EMBL" id="ORY30697.1"/>
    </source>
</evidence>
<reference evidence="3 4" key="1">
    <citation type="submission" date="2016-07" db="EMBL/GenBank/DDBJ databases">
        <title>Pervasive Adenine N6-methylation of Active Genes in Fungi.</title>
        <authorList>
            <consortium name="DOE Joint Genome Institute"/>
            <person name="Mondo S.J."/>
            <person name="Dannebaum R.O."/>
            <person name="Kuo R.C."/>
            <person name="Labutti K."/>
            <person name="Haridas S."/>
            <person name="Kuo A."/>
            <person name="Salamov A."/>
            <person name="Ahrendt S.R."/>
            <person name="Lipzen A."/>
            <person name="Sullivan W."/>
            <person name="Andreopoulos W.B."/>
            <person name="Clum A."/>
            <person name="Lindquist E."/>
            <person name="Daum C."/>
            <person name="Ramamoorthy G.K."/>
            <person name="Gryganskyi A."/>
            <person name="Culley D."/>
            <person name="Magnuson J.K."/>
            <person name="James T.Y."/>
            <person name="O'Malley M.A."/>
            <person name="Stajich J.E."/>
            <person name="Spatafora J.W."/>
            <person name="Visel A."/>
            <person name="Grigoriev I.V."/>
        </authorList>
    </citation>
    <scope>NUCLEOTIDE SEQUENCE [LARGE SCALE GENOMIC DNA]</scope>
    <source>
        <strain evidence="3 4">JEL800</strain>
    </source>
</reference>
<dbReference type="AlphaFoldDB" id="A0A1Y2B873"/>
<dbReference type="OrthoDB" id="2439862at2759"/>
<evidence type="ECO:0000259" key="2">
    <source>
        <dbReference type="PROSITE" id="PS50097"/>
    </source>
</evidence>
<protein>
    <recommendedName>
        <fullName evidence="2">BTB domain-containing protein</fullName>
    </recommendedName>
</protein>
<dbReference type="STRING" id="329046.A0A1Y2B873"/>
<gene>
    <name evidence="3" type="ORF">BCR33DRAFT_564903</name>
</gene>
<dbReference type="Pfam" id="PF00651">
    <property type="entry name" value="BTB"/>
    <property type="match status" value="1"/>
</dbReference>
<organism evidence="3 4">
    <name type="scientific">Rhizoclosmatium globosum</name>
    <dbReference type="NCBI Taxonomy" id="329046"/>
    <lineage>
        <taxon>Eukaryota</taxon>
        <taxon>Fungi</taxon>
        <taxon>Fungi incertae sedis</taxon>
        <taxon>Chytridiomycota</taxon>
        <taxon>Chytridiomycota incertae sedis</taxon>
        <taxon>Chytridiomycetes</taxon>
        <taxon>Chytridiales</taxon>
        <taxon>Chytriomycetaceae</taxon>
        <taxon>Rhizoclosmatium</taxon>
    </lineage>
</organism>
<keyword evidence="4" id="KW-1185">Reference proteome</keyword>
<sequence length="373" mass="41370">MAISDGGHGQDTSTGFCIASESGGVDLSLLVNNSQLADTQIQCSNGDTLVGHAAILSLQSEWFRQQLATKHEGNEKGADMFRFRFSLPADAPTCLLVLRFLYTSKANIPDSSVLSVLRLASFLGIKQLANQCAAYFERKLLSPASAVHYADFLFYLKELGGDYGITDSEAAFVKVSACLKRDVQLATNSFESRQILSTFNGDQICDLCTLINSESLVVWLLCLSWIHSVHSSPSSSTETLVSTEPTLIPSENLLAAKQDLQDLLLLLNLHSFTLQEYTTHLEPHLYLLHAKPRTRVEAHYSNSKATQSLGEHLFWETSSQAHFSLNHNQRSSSPTSNTINEHFPSQYGSCTRPRHRPFRTQSSIQLVTRVDQR</sequence>
<dbReference type="SUPFAM" id="SSF54695">
    <property type="entry name" value="POZ domain"/>
    <property type="match status" value="1"/>
</dbReference>
<dbReference type="PROSITE" id="PS50097">
    <property type="entry name" value="BTB"/>
    <property type="match status" value="1"/>
</dbReference>
<dbReference type="GO" id="GO:0000712">
    <property type="term" value="P:resolution of meiotic recombination intermediates"/>
    <property type="evidence" value="ECO:0007669"/>
    <property type="project" value="TreeGrafter"/>
</dbReference>
<proteinExistence type="predicted"/>
<comment type="caution">
    <text evidence="3">The sequence shown here is derived from an EMBL/GenBank/DDBJ whole genome shotgun (WGS) entry which is preliminary data.</text>
</comment>
<evidence type="ECO:0000313" key="4">
    <source>
        <dbReference type="Proteomes" id="UP000193642"/>
    </source>
</evidence>
<dbReference type="InterPro" id="IPR000210">
    <property type="entry name" value="BTB/POZ_dom"/>
</dbReference>
<feature type="region of interest" description="Disordered" evidence="1">
    <location>
        <begin position="326"/>
        <end position="355"/>
    </location>
</feature>
<dbReference type="Proteomes" id="UP000193642">
    <property type="component" value="Unassembled WGS sequence"/>
</dbReference>
<dbReference type="InterPro" id="IPR011333">
    <property type="entry name" value="SKP1/BTB/POZ_sf"/>
</dbReference>
<evidence type="ECO:0000256" key="1">
    <source>
        <dbReference type="SAM" id="MobiDB-lite"/>
    </source>
</evidence>
<feature type="compositionally biased region" description="Polar residues" evidence="1">
    <location>
        <begin position="326"/>
        <end position="340"/>
    </location>
</feature>
<dbReference type="SMART" id="SM00225">
    <property type="entry name" value="BTB"/>
    <property type="match status" value="1"/>
</dbReference>
<feature type="domain" description="BTB" evidence="2">
    <location>
        <begin position="25"/>
        <end position="110"/>
    </location>
</feature>